<accession>A0A1C4E4B9</accession>
<dbReference type="OrthoDB" id="978645at2"/>
<evidence type="ECO:0008006" key="4">
    <source>
        <dbReference type="Google" id="ProtNLM"/>
    </source>
</evidence>
<evidence type="ECO:0000256" key="1">
    <source>
        <dbReference type="SAM" id="SignalP"/>
    </source>
</evidence>
<sequence>MKKRVFILSLCSFITFSAMAQQRGHSSYKTVGTDYNTALGVRGNPYLIGFTVKHFVEGPHAIEGMITTDINRNGNVTFTGLYEYNLKVFQDLPEWSLFFGGGLHFGVYDRWDFNRDRFYKKGDGSYVTGGIDGIIGVSYTFKKLPINLSADLKPYVNFSGPTKYMAEQMGGVAARYTFK</sequence>
<evidence type="ECO:0000313" key="2">
    <source>
        <dbReference type="EMBL" id="SCC38463.1"/>
    </source>
</evidence>
<protein>
    <recommendedName>
        <fullName evidence="4">Outer membrane protein beta-barrel domain-containing protein</fullName>
    </recommendedName>
</protein>
<keyword evidence="3" id="KW-1185">Reference proteome</keyword>
<dbReference type="RefSeq" id="WP_123891779.1">
    <property type="nucleotide sequence ID" value="NZ_FMAR01000007.1"/>
</dbReference>
<proteinExistence type="predicted"/>
<dbReference type="STRING" id="1335309.GA0116948_10781"/>
<gene>
    <name evidence="2" type="ORF">GA0116948_10781</name>
</gene>
<dbReference type="EMBL" id="FMAR01000007">
    <property type="protein sequence ID" value="SCC38463.1"/>
    <property type="molecule type" value="Genomic_DNA"/>
</dbReference>
<reference evidence="2 3" key="1">
    <citation type="submission" date="2016-08" db="EMBL/GenBank/DDBJ databases">
        <authorList>
            <person name="Seilhamer J.J."/>
        </authorList>
    </citation>
    <scope>NUCLEOTIDE SEQUENCE [LARGE SCALE GENOMIC DNA]</scope>
    <source>
        <strain evidence="2 3">A37T2</strain>
    </source>
</reference>
<organism evidence="2 3">
    <name type="scientific">Chitinophaga costaii</name>
    <dbReference type="NCBI Taxonomy" id="1335309"/>
    <lineage>
        <taxon>Bacteria</taxon>
        <taxon>Pseudomonadati</taxon>
        <taxon>Bacteroidota</taxon>
        <taxon>Chitinophagia</taxon>
        <taxon>Chitinophagales</taxon>
        <taxon>Chitinophagaceae</taxon>
        <taxon>Chitinophaga</taxon>
    </lineage>
</organism>
<feature type="chain" id="PRO_5008690958" description="Outer membrane protein beta-barrel domain-containing protein" evidence="1">
    <location>
        <begin position="21"/>
        <end position="179"/>
    </location>
</feature>
<dbReference type="Proteomes" id="UP000242818">
    <property type="component" value="Unassembled WGS sequence"/>
</dbReference>
<dbReference type="AlphaFoldDB" id="A0A1C4E4B9"/>
<name>A0A1C4E4B9_9BACT</name>
<evidence type="ECO:0000313" key="3">
    <source>
        <dbReference type="Proteomes" id="UP000242818"/>
    </source>
</evidence>
<feature type="signal peptide" evidence="1">
    <location>
        <begin position="1"/>
        <end position="20"/>
    </location>
</feature>
<keyword evidence="1" id="KW-0732">Signal</keyword>